<evidence type="ECO:0000313" key="2">
    <source>
        <dbReference type="Proteomes" id="UP000012960"/>
    </source>
</evidence>
<protein>
    <submittedName>
        <fullName evidence="1">Uncharacterized protein</fullName>
    </submittedName>
</protein>
<accession>A0A804JM95</accession>
<dbReference type="Gramene" id="Ma06_t30780.1">
    <property type="protein sequence ID" value="Ma06_p30780.1"/>
    <property type="gene ID" value="Ma06_g30780"/>
</dbReference>
<dbReference type="AlphaFoldDB" id="A0A804JM95"/>
<name>A0A804JM95_MUSAM</name>
<proteinExistence type="predicted"/>
<evidence type="ECO:0000313" key="1">
    <source>
        <dbReference type="EnsemblPlants" id="Ma06_p30780.1"/>
    </source>
</evidence>
<reference evidence="1" key="1">
    <citation type="submission" date="2021-05" db="UniProtKB">
        <authorList>
            <consortium name="EnsemblPlants"/>
        </authorList>
    </citation>
    <scope>IDENTIFICATION</scope>
    <source>
        <strain evidence="1">subsp. malaccensis</strain>
    </source>
</reference>
<organism evidence="1 2">
    <name type="scientific">Musa acuminata subsp. malaccensis</name>
    <name type="common">Wild banana</name>
    <name type="synonym">Musa malaccensis</name>
    <dbReference type="NCBI Taxonomy" id="214687"/>
    <lineage>
        <taxon>Eukaryota</taxon>
        <taxon>Viridiplantae</taxon>
        <taxon>Streptophyta</taxon>
        <taxon>Embryophyta</taxon>
        <taxon>Tracheophyta</taxon>
        <taxon>Spermatophyta</taxon>
        <taxon>Magnoliopsida</taxon>
        <taxon>Liliopsida</taxon>
        <taxon>Zingiberales</taxon>
        <taxon>Musaceae</taxon>
        <taxon>Musa</taxon>
    </lineage>
</organism>
<keyword evidence="2" id="KW-1185">Reference proteome</keyword>
<sequence length="65" mass="7370">MLSGVRVIHGKPSLLSQCVSISLKPCSFLYPFPFRSHLTHHIQELKRAHQHVTSPDLVLTRILPT</sequence>
<dbReference type="InParanoid" id="A0A804JM95"/>
<dbReference type="EnsemblPlants" id="Ma06_t30780.1">
    <property type="protein sequence ID" value="Ma06_p30780.1"/>
    <property type="gene ID" value="Ma06_g30780"/>
</dbReference>
<dbReference type="Proteomes" id="UP000012960">
    <property type="component" value="Unplaced"/>
</dbReference>